<dbReference type="OrthoDB" id="3782725at2"/>
<dbReference type="SUPFAM" id="SSF47413">
    <property type="entry name" value="lambda repressor-like DNA-binding domains"/>
    <property type="match status" value="1"/>
</dbReference>
<evidence type="ECO:0000313" key="2">
    <source>
        <dbReference type="Proteomes" id="UP000277007"/>
    </source>
</evidence>
<dbReference type="Proteomes" id="UP000277007">
    <property type="component" value="Unassembled WGS sequence"/>
</dbReference>
<accession>A0A431VPD1</accession>
<dbReference type="EMBL" id="RXMA01000001">
    <property type="protein sequence ID" value="RTR24587.1"/>
    <property type="molecule type" value="Genomic_DNA"/>
</dbReference>
<evidence type="ECO:0000313" key="1">
    <source>
        <dbReference type="EMBL" id="RTR24587.1"/>
    </source>
</evidence>
<gene>
    <name evidence="1" type="ORF">EJ903_02200</name>
</gene>
<proteinExistence type="predicted"/>
<dbReference type="Gene3D" id="1.10.260.40">
    <property type="entry name" value="lambda repressor-like DNA-binding domains"/>
    <property type="match status" value="1"/>
</dbReference>
<name>A0A431VPD1_9PROT</name>
<dbReference type="RefSeq" id="WP_126611639.1">
    <property type="nucleotide sequence ID" value="NZ_JBHUCY010000008.1"/>
</dbReference>
<dbReference type="InterPro" id="IPR010982">
    <property type="entry name" value="Lambda_DNA-bd_dom_sf"/>
</dbReference>
<keyword evidence="2" id="KW-1185">Reference proteome</keyword>
<comment type="caution">
    <text evidence="1">The sequence shown here is derived from an EMBL/GenBank/DDBJ whole genome shotgun (WGS) entry which is preliminary data.</text>
</comment>
<dbReference type="GO" id="GO:0003677">
    <property type="term" value="F:DNA binding"/>
    <property type="evidence" value="ECO:0007669"/>
    <property type="project" value="InterPro"/>
</dbReference>
<reference evidence="1 2" key="1">
    <citation type="submission" date="2018-12" db="EMBL/GenBank/DDBJ databases">
        <authorList>
            <person name="Yang Y."/>
        </authorList>
    </citation>
    <scope>NUCLEOTIDE SEQUENCE [LARGE SCALE GENOMIC DNA]</scope>
    <source>
        <strain evidence="1 2">L-25-5w-1</strain>
    </source>
</reference>
<dbReference type="AlphaFoldDB" id="A0A431VPD1"/>
<protein>
    <submittedName>
        <fullName evidence="1">Transcriptional regulator</fullName>
    </submittedName>
</protein>
<sequence>MLTSEQVRAARMLVRWEQRDLAEQSKVSLPTIKRLESKPGTISAYETTLAAIRAALEAAGVEFIPENGGGAGVRLRKEAP</sequence>
<organism evidence="1 2">
    <name type="scientific">Azospirillum griseum</name>
    <dbReference type="NCBI Taxonomy" id="2496639"/>
    <lineage>
        <taxon>Bacteria</taxon>
        <taxon>Pseudomonadati</taxon>
        <taxon>Pseudomonadota</taxon>
        <taxon>Alphaproteobacteria</taxon>
        <taxon>Rhodospirillales</taxon>
        <taxon>Azospirillaceae</taxon>
        <taxon>Azospirillum</taxon>
    </lineage>
</organism>